<evidence type="ECO:0000313" key="3">
    <source>
        <dbReference type="Proteomes" id="UP001304300"/>
    </source>
</evidence>
<keyword evidence="1" id="KW-0812">Transmembrane</keyword>
<keyword evidence="1" id="KW-0472">Membrane</keyword>
<accession>A0AAQ3QR13</accession>
<dbReference type="Proteomes" id="UP001304300">
    <property type="component" value="Chromosome"/>
</dbReference>
<dbReference type="AlphaFoldDB" id="A0AAQ3QR13"/>
<feature type="transmembrane region" description="Helical" evidence="1">
    <location>
        <begin position="32"/>
        <end position="53"/>
    </location>
</feature>
<keyword evidence="3" id="KW-1185">Reference proteome</keyword>
<proteinExistence type="predicted"/>
<gene>
    <name evidence="2" type="ORF">RZN69_19615</name>
</gene>
<dbReference type="KEGG" id="puo:RZN69_19615"/>
<evidence type="ECO:0000313" key="2">
    <source>
        <dbReference type="EMBL" id="WOO40838.1"/>
    </source>
</evidence>
<organism evidence="2 3">
    <name type="scientific">Rubellicoccus peritrichatus</name>
    <dbReference type="NCBI Taxonomy" id="3080537"/>
    <lineage>
        <taxon>Bacteria</taxon>
        <taxon>Pseudomonadati</taxon>
        <taxon>Verrucomicrobiota</taxon>
        <taxon>Opitutia</taxon>
        <taxon>Puniceicoccales</taxon>
        <taxon>Cerasicoccaceae</taxon>
        <taxon>Rubellicoccus</taxon>
    </lineage>
</organism>
<feature type="transmembrane region" description="Helical" evidence="1">
    <location>
        <begin position="74"/>
        <end position="94"/>
    </location>
</feature>
<feature type="transmembrane region" description="Helical" evidence="1">
    <location>
        <begin position="106"/>
        <end position="127"/>
    </location>
</feature>
<dbReference type="RefSeq" id="WP_317833058.1">
    <property type="nucleotide sequence ID" value="NZ_CP136920.1"/>
</dbReference>
<reference evidence="2 3" key="1">
    <citation type="submission" date="2023-10" db="EMBL/GenBank/DDBJ databases">
        <title>Rubellicoccus peritrichatus gen. nov., sp. nov., isolated from an algae of coral reef tank.</title>
        <authorList>
            <person name="Luo J."/>
        </authorList>
    </citation>
    <scope>NUCLEOTIDE SEQUENCE [LARGE SCALE GENOMIC DNA]</scope>
    <source>
        <strain evidence="2 3">CR14</strain>
    </source>
</reference>
<feature type="transmembrane region" description="Helical" evidence="1">
    <location>
        <begin position="7"/>
        <end position="26"/>
    </location>
</feature>
<sequence length="146" mass="16519">MKLHEKVELLLIPCVVALVYGANSVLPGSLQLGWACALAALILLFQGFIRDLYLLYLQKTMEKNNPKRRMKCMCLESTLGMLGILAGIILALFLPDVEFPINRWGWTGFVSSMMLFGFLGKDLVVFWKPFAIRRDPDHANIIFSIK</sequence>
<keyword evidence="1" id="KW-1133">Transmembrane helix</keyword>
<protein>
    <submittedName>
        <fullName evidence="2">Uncharacterized protein</fullName>
    </submittedName>
</protein>
<evidence type="ECO:0000256" key="1">
    <source>
        <dbReference type="SAM" id="Phobius"/>
    </source>
</evidence>
<name>A0AAQ3QR13_9BACT</name>
<dbReference type="EMBL" id="CP136920">
    <property type="protein sequence ID" value="WOO40838.1"/>
    <property type="molecule type" value="Genomic_DNA"/>
</dbReference>